<dbReference type="EMBL" id="GU474869">
    <property type="protein sequence ID" value="ADI17614.1"/>
    <property type="molecule type" value="Genomic_DNA"/>
</dbReference>
<name>E0XT73_9DELT</name>
<reference evidence="1" key="1">
    <citation type="journal article" date="2011" name="Environ. Microbiol.">
        <title>Time-series analyses of Monterey Bay coastal microbial picoplankton using a 'genome proxy' microarray.</title>
        <authorList>
            <person name="Rich V.I."/>
            <person name="Pham V.D."/>
            <person name="Eppley J."/>
            <person name="Shi Y."/>
            <person name="DeLong E.F."/>
        </authorList>
    </citation>
    <scope>NUCLEOTIDE SEQUENCE</scope>
</reference>
<evidence type="ECO:0000313" key="1">
    <source>
        <dbReference type="EMBL" id="ADI17614.1"/>
    </source>
</evidence>
<dbReference type="AlphaFoldDB" id="E0XT73"/>
<accession>E0XT73</accession>
<protein>
    <submittedName>
        <fullName evidence="1">Uncharacterized protein</fullName>
    </submittedName>
</protein>
<proteinExistence type="predicted"/>
<sequence length="49" mass="6284">MNFRCCHQFLNLCNNLEKNNLIEKIIYKRLNCIRYSITNRQFFYRYFKR</sequence>
<organism evidence="1">
    <name type="scientific">uncultured delta proteobacterium HF0130_19C20</name>
    <dbReference type="NCBI Taxonomy" id="710828"/>
    <lineage>
        <taxon>Bacteria</taxon>
        <taxon>Deltaproteobacteria</taxon>
        <taxon>environmental samples</taxon>
    </lineage>
</organism>